<gene>
    <name evidence="7" type="ORF">ACFPFO_05880</name>
</gene>
<feature type="region of interest" description="Disordered" evidence="5">
    <location>
        <begin position="173"/>
        <end position="204"/>
    </location>
</feature>
<dbReference type="PROSITE" id="PS51352">
    <property type="entry name" value="THIOREDOXIN_2"/>
    <property type="match status" value="1"/>
</dbReference>
<dbReference type="SUPFAM" id="SSF52833">
    <property type="entry name" value="Thioredoxin-like"/>
    <property type="match status" value="1"/>
</dbReference>
<dbReference type="RefSeq" id="WP_224829996.1">
    <property type="nucleotide sequence ID" value="NZ_JAIVEF010000034.1"/>
</dbReference>
<evidence type="ECO:0000313" key="7">
    <source>
        <dbReference type="EMBL" id="MFC4987303.1"/>
    </source>
</evidence>
<dbReference type="PROSITE" id="PS51257">
    <property type="entry name" value="PROKAR_LIPOPROTEIN"/>
    <property type="match status" value="1"/>
</dbReference>
<feature type="binding site" evidence="3">
    <location>
        <position position="93"/>
    </location>
    <ligand>
        <name>Cu cation</name>
        <dbReference type="ChEBI" id="CHEBI:23378"/>
    </ligand>
</feature>
<evidence type="ECO:0000256" key="3">
    <source>
        <dbReference type="PIRSR" id="PIRSR603782-1"/>
    </source>
</evidence>
<evidence type="ECO:0000256" key="1">
    <source>
        <dbReference type="ARBA" id="ARBA00010996"/>
    </source>
</evidence>
<dbReference type="Pfam" id="PF02630">
    <property type="entry name" value="SCO1-SenC"/>
    <property type="match status" value="1"/>
</dbReference>
<feature type="compositionally biased region" description="Basic and acidic residues" evidence="5">
    <location>
        <begin position="173"/>
        <end position="189"/>
    </location>
</feature>
<feature type="domain" description="Thioredoxin" evidence="6">
    <location>
        <begin position="49"/>
        <end position="246"/>
    </location>
</feature>
<evidence type="ECO:0000259" key="6">
    <source>
        <dbReference type="PROSITE" id="PS51352"/>
    </source>
</evidence>
<dbReference type="CDD" id="cd02968">
    <property type="entry name" value="SCO"/>
    <property type="match status" value="1"/>
</dbReference>
<keyword evidence="4" id="KW-1015">Disulfide bond</keyword>
<evidence type="ECO:0000256" key="2">
    <source>
        <dbReference type="ARBA" id="ARBA00023008"/>
    </source>
</evidence>
<organism evidence="7 8">
    <name type="scientific">Saliphagus infecundisoli</name>
    <dbReference type="NCBI Taxonomy" id="1849069"/>
    <lineage>
        <taxon>Archaea</taxon>
        <taxon>Methanobacteriati</taxon>
        <taxon>Methanobacteriota</taxon>
        <taxon>Stenosarchaea group</taxon>
        <taxon>Halobacteria</taxon>
        <taxon>Halobacteriales</taxon>
        <taxon>Natrialbaceae</taxon>
        <taxon>Saliphagus</taxon>
    </lineage>
</organism>
<evidence type="ECO:0000256" key="4">
    <source>
        <dbReference type="PIRSR" id="PIRSR603782-2"/>
    </source>
</evidence>
<dbReference type="Gene3D" id="3.40.30.10">
    <property type="entry name" value="Glutaredoxin"/>
    <property type="match status" value="1"/>
</dbReference>
<keyword evidence="8" id="KW-1185">Reference proteome</keyword>
<evidence type="ECO:0000313" key="8">
    <source>
        <dbReference type="Proteomes" id="UP001595925"/>
    </source>
</evidence>
<dbReference type="AlphaFoldDB" id="A0ABD5QC88"/>
<accession>A0ABD5QC88</accession>
<dbReference type="InterPro" id="IPR013766">
    <property type="entry name" value="Thioredoxin_domain"/>
</dbReference>
<feature type="binding site" evidence="3">
    <location>
        <position position="89"/>
    </location>
    <ligand>
        <name>Cu cation</name>
        <dbReference type="ChEBI" id="CHEBI:23378"/>
    </ligand>
</feature>
<reference evidence="7 8" key="1">
    <citation type="journal article" date="2019" name="Int. J. Syst. Evol. Microbiol.">
        <title>The Global Catalogue of Microorganisms (GCM) 10K type strain sequencing project: providing services to taxonomists for standard genome sequencing and annotation.</title>
        <authorList>
            <consortium name="The Broad Institute Genomics Platform"/>
            <consortium name="The Broad Institute Genome Sequencing Center for Infectious Disease"/>
            <person name="Wu L."/>
            <person name="Ma J."/>
        </authorList>
    </citation>
    <scope>NUCLEOTIDE SEQUENCE [LARGE SCALE GENOMIC DNA]</scope>
    <source>
        <strain evidence="7 8">CGMCC 1.15824</strain>
    </source>
</reference>
<dbReference type="InterPro" id="IPR003782">
    <property type="entry name" value="SCO1/SenC"/>
</dbReference>
<feature type="compositionally biased region" description="Polar residues" evidence="5">
    <location>
        <begin position="190"/>
        <end position="201"/>
    </location>
</feature>
<dbReference type="InterPro" id="IPR036249">
    <property type="entry name" value="Thioredoxin-like_sf"/>
</dbReference>
<sequence length="249" mass="27357">MDRRSYLRSTAAVGSILGAGCLSTFRDSGPTVLDKPEWRRAESEALSFPAFEQQLPEVTLPSPLHNREVTTTEFDSERHVLLTFVFTRCMGPCPVLTSNLAQIQVDATENGYGDEIALLPITFDPQFDTAERLRTFSADRGADPAADNWQFLRPPSFDRAIDVVNGTFGVGVEKTETYDQDPRKGHSDTQTDGDQQSTGHDGSNAPFVHVVLTLLVNRDGYVERAYDGSNTPTPAALIGDLETVRNGFD</sequence>
<name>A0ABD5QC88_9EURY</name>
<dbReference type="EMBL" id="JBHSJG010000021">
    <property type="protein sequence ID" value="MFC4987303.1"/>
    <property type="molecule type" value="Genomic_DNA"/>
</dbReference>
<protein>
    <submittedName>
        <fullName evidence="7">SCO family protein</fullName>
    </submittedName>
</protein>
<proteinExistence type="inferred from homology"/>
<comment type="caution">
    <text evidence="7">The sequence shown here is derived from an EMBL/GenBank/DDBJ whole genome shotgun (WGS) entry which is preliminary data.</text>
</comment>
<keyword evidence="2 3" id="KW-0186">Copper</keyword>
<comment type="similarity">
    <text evidence="1">Belongs to the SCO1/2 family.</text>
</comment>
<feature type="disulfide bond" description="Redox-active" evidence="4">
    <location>
        <begin position="89"/>
        <end position="93"/>
    </location>
</feature>
<keyword evidence="3" id="KW-0479">Metal-binding</keyword>
<dbReference type="Proteomes" id="UP001595925">
    <property type="component" value="Unassembled WGS sequence"/>
</dbReference>
<evidence type="ECO:0000256" key="5">
    <source>
        <dbReference type="SAM" id="MobiDB-lite"/>
    </source>
</evidence>